<feature type="domain" description="VOC" evidence="1">
    <location>
        <begin position="5"/>
        <end position="117"/>
    </location>
</feature>
<dbReference type="EMBL" id="JADBGI010000041">
    <property type="protein sequence ID" value="MBE3002329.1"/>
    <property type="molecule type" value="Genomic_DNA"/>
</dbReference>
<dbReference type="InterPro" id="IPR029068">
    <property type="entry name" value="Glyas_Bleomycin-R_OHBP_Dase"/>
</dbReference>
<comment type="caution">
    <text evidence="2">The sequence shown here is derived from an EMBL/GenBank/DDBJ whole genome shotgun (WGS) entry which is preliminary data.</text>
</comment>
<dbReference type="InterPro" id="IPR041581">
    <property type="entry name" value="Glyoxalase_6"/>
</dbReference>
<sequence length="133" mass="14742">MKRPVLDSMLLASTDPDRLRDWYAAVLDPAGNETMDNYRVLRFGTFYLMIDRRDDVGSEASDPTRVILNFDVGDARAVSARMDEVGTAWVSPLEDRDGSLFATAQDPDGNYVQIIQLSEEHLAAMESGEAPVS</sequence>
<evidence type="ECO:0000313" key="3">
    <source>
        <dbReference type="Proteomes" id="UP000806528"/>
    </source>
</evidence>
<accession>A0ABR9PET7</accession>
<organism evidence="2 3">
    <name type="scientific">Nocardiopsis coralli</name>
    <dbReference type="NCBI Taxonomy" id="2772213"/>
    <lineage>
        <taxon>Bacteria</taxon>
        <taxon>Bacillati</taxon>
        <taxon>Actinomycetota</taxon>
        <taxon>Actinomycetes</taxon>
        <taxon>Streptosporangiales</taxon>
        <taxon>Nocardiopsidaceae</taxon>
        <taxon>Nocardiopsis</taxon>
    </lineage>
</organism>
<dbReference type="PROSITE" id="PS51819">
    <property type="entry name" value="VOC"/>
    <property type="match status" value="1"/>
</dbReference>
<dbReference type="SUPFAM" id="SSF54593">
    <property type="entry name" value="Glyoxalase/Bleomycin resistance protein/Dihydroxybiphenyl dioxygenase"/>
    <property type="match status" value="1"/>
</dbReference>
<reference evidence="2 3" key="1">
    <citation type="submission" date="2020-09" db="EMBL/GenBank/DDBJ databases">
        <title>Diversity and distribution of actinomycetes associated with coral in the coast of Hainan.</title>
        <authorList>
            <person name="Li F."/>
        </authorList>
    </citation>
    <scope>NUCLEOTIDE SEQUENCE [LARGE SCALE GENOMIC DNA]</scope>
    <source>
        <strain evidence="2 3">HNM0947</strain>
    </source>
</reference>
<gene>
    <name evidence="2" type="ORF">IDM40_27050</name>
</gene>
<keyword evidence="3" id="KW-1185">Reference proteome</keyword>
<name>A0ABR9PET7_9ACTN</name>
<dbReference type="Pfam" id="PF18029">
    <property type="entry name" value="Glyoxalase_6"/>
    <property type="match status" value="1"/>
</dbReference>
<dbReference type="RefSeq" id="WP_193124916.1">
    <property type="nucleotide sequence ID" value="NZ_JADBGI010000041.1"/>
</dbReference>
<dbReference type="InterPro" id="IPR037523">
    <property type="entry name" value="VOC_core"/>
</dbReference>
<evidence type="ECO:0000259" key="1">
    <source>
        <dbReference type="PROSITE" id="PS51819"/>
    </source>
</evidence>
<dbReference type="Proteomes" id="UP000806528">
    <property type="component" value="Unassembled WGS sequence"/>
</dbReference>
<dbReference type="CDD" id="cd06587">
    <property type="entry name" value="VOC"/>
    <property type="match status" value="1"/>
</dbReference>
<protein>
    <submittedName>
        <fullName evidence="2">VOC family protein</fullName>
    </submittedName>
</protein>
<proteinExistence type="predicted"/>
<evidence type="ECO:0000313" key="2">
    <source>
        <dbReference type="EMBL" id="MBE3002329.1"/>
    </source>
</evidence>
<dbReference type="Gene3D" id="3.10.180.10">
    <property type="entry name" value="2,3-Dihydroxybiphenyl 1,2-Dioxygenase, domain 1"/>
    <property type="match status" value="1"/>
</dbReference>